<evidence type="ECO:0000259" key="7">
    <source>
        <dbReference type="Pfam" id="PF23727"/>
    </source>
</evidence>
<evidence type="ECO:0000256" key="3">
    <source>
        <dbReference type="ARBA" id="ARBA00022989"/>
    </source>
</evidence>
<dbReference type="PANTHER" id="PTHR21419">
    <property type="match status" value="1"/>
</dbReference>
<name>A0A3Q3VPR9_MOLML</name>
<comment type="subcellular location">
    <subcellularLocation>
        <location evidence="1">Membrane</location>
        <topology evidence="1">Single-pass membrane protein</topology>
    </subcellularLocation>
</comment>
<dbReference type="GO" id="GO:0016020">
    <property type="term" value="C:membrane"/>
    <property type="evidence" value="ECO:0007669"/>
    <property type="project" value="UniProtKB-SubCell"/>
</dbReference>
<evidence type="ECO:0000256" key="2">
    <source>
        <dbReference type="ARBA" id="ARBA00022692"/>
    </source>
</evidence>
<dbReference type="SUPFAM" id="SSF50998">
    <property type="entry name" value="Quinoprotein alcohol dehydrogenase-like"/>
    <property type="match status" value="1"/>
</dbReference>
<reference evidence="8" key="1">
    <citation type="submission" date="2025-08" db="UniProtKB">
        <authorList>
            <consortium name="Ensembl"/>
        </authorList>
    </citation>
    <scope>IDENTIFICATION</scope>
</reference>
<dbReference type="PANTHER" id="PTHR21419:SF7">
    <property type="entry name" value="PROTEIN FAM234A"/>
    <property type="match status" value="1"/>
</dbReference>
<dbReference type="STRING" id="94237.ENSMMOP00000002903"/>
<evidence type="ECO:0000256" key="4">
    <source>
        <dbReference type="ARBA" id="ARBA00023136"/>
    </source>
</evidence>
<protein>
    <recommendedName>
        <fullName evidence="7">FAM234A/B beta-propeller domain-containing protein</fullName>
    </recommendedName>
</protein>
<dbReference type="InterPro" id="IPR011047">
    <property type="entry name" value="Quinoprotein_ADH-like_sf"/>
</dbReference>
<dbReference type="InterPro" id="IPR045232">
    <property type="entry name" value="FAM234"/>
</dbReference>
<evidence type="ECO:0000256" key="6">
    <source>
        <dbReference type="SAM" id="Phobius"/>
    </source>
</evidence>
<sequence>METTANAAEAELLKRGEDGAETGSSELTELKQKRCKEVLGFAKLTHWRTAIFFLSLFLCLTTVFAFSFIIPCPVRPQYLGSWNRTFSEATAYDFLTTEDTSRDKVKDILFVLSSSEGSQNNTCADAGLLSPCVFVIAVDGTDGSTLWERPLEPEFHWVQCGLDKDTSRTWDCLLSHSGQLSAIDKYSGKVMWQQPQPSGLDTSVPVFTVPDLDGDKVSDVALVASDNTTRQLVFLSGKTGVQIGSTVALDSLETANRLLHCTPQGSHYVVLQKDTGLYGLALWRIAAKAKPGMEVGLKKDKLWEKSASPTSGLVPIYESDSVRQVVRAELTEGVHNLLVVTGKEVALVDGKKLEILWRFNTSSVLGEPSFGHFNKDGFLDVVIEEDIGNYTKMVVILDGKSGGVLWEDAILATPNSPKPASIHTINSFSIFVFWGMMPSESNSSVPLTTDRRVYMLHPLYPNILLESTCSVDHIVAFKATLLERGRHAAYILLTGPGQEGAGATVVLSKRKLKQDVPTSNVLRIGTGQGSESNEVIKEVFNRLRFSEK</sequence>
<dbReference type="OMA" id="FMFWGLM"/>
<accession>A0A3Q3VPR9</accession>
<dbReference type="Proteomes" id="UP000261620">
    <property type="component" value="Unplaced"/>
</dbReference>
<evidence type="ECO:0000256" key="5">
    <source>
        <dbReference type="ARBA" id="ARBA00025791"/>
    </source>
</evidence>
<dbReference type="AlphaFoldDB" id="A0A3Q3VPR9"/>
<evidence type="ECO:0000313" key="8">
    <source>
        <dbReference type="Ensembl" id="ENSMMOP00000002903.1"/>
    </source>
</evidence>
<keyword evidence="4 6" id="KW-0472">Membrane</keyword>
<dbReference type="Ensembl" id="ENSMMOT00000002948.1">
    <property type="protein sequence ID" value="ENSMMOP00000002903.1"/>
    <property type="gene ID" value="ENSMMOG00000002345.1"/>
</dbReference>
<dbReference type="Pfam" id="PF23727">
    <property type="entry name" value="Beta-prop_FAM234A_B"/>
    <property type="match status" value="1"/>
</dbReference>
<proteinExistence type="inferred from homology"/>
<organism evidence="8 9">
    <name type="scientific">Mola mola</name>
    <name type="common">Ocean sunfish</name>
    <name type="synonym">Tetraodon mola</name>
    <dbReference type="NCBI Taxonomy" id="94237"/>
    <lineage>
        <taxon>Eukaryota</taxon>
        <taxon>Metazoa</taxon>
        <taxon>Chordata</taxon>
        <taxon>Craniata</taxon>
        <taxon>Vertebrata</taxon>
        <taxon>Euteleostomi</taxon>
        <taxon>Actinopterygii</taxon>
        <taxon>Neopterygii</taxon>
        <taxon>Teleostei</taxon>
        <taxon>Neoteleostei</taxon>
        <taxon>Acanthomorphata</taxon>
        <taxon>Eupercaria</taxon>
        <taxon>Tetraodontiformes</taxon>
        <taxon>Molidae</taxon>
        <taxon>Mola</taxon>
    </lineage>
</organism>
<keyword evidence="9" id="KW-1185">Reference proteome</keyword>
<reference evidence="8" key="2">
    <citation type="submission" date="2025-09" db="UniProtKB">
        <authorList>
            <consortium name="Ensembl"/>
        </authorList>
    </citation>
    <scope>IDENTIFICATION</scope>
</reference>
<dbReference type="InterPro" id="IPR015943">
    <property type="entry name" value="WD40/YVTN_repeat-like_dom_sf"/>
</dbReference>
<evidence type="ECO:0000256" key="1">
    <source>
        <dbReference type="ARBA" id="ARBA00004167"/>
    </source>
</evidence>
<evidence type="ECO:0000313" key="9">
    <source>
        <dbReference type="Proteomes" id="UP000261620"/>
    </source>
</evidence>
<keyword evidence="3 6" id="KW-1133">Transmembrane helix</keyword>
<dbReference type="Gene3D" id="2.130.10.10">
    <property type="entry name" value="YVTN repeat-like/Quinoprotein amine dehydrogenase"/>
    <property type="match status" value="1"/>
</dbReference>
<dbReference type="InterPro" id="IPR055409">
    <property type="entry name" value="Beta-prop_FAM234A_B"/>
</dbReference>
<feature type="transmembrane region" description="Helical" evidence="6">
    <location>
        <begin position="50"/>
        <end position="70"/>
    </location>
</feature>
<keyword evidence="2 6" id="KW-0812">Transmembrane</keyword>
<feature type="domain" description="FAM234A/B beta-propeller" evidence="7">
    <location>
        <begin position="82"/>
        <end position="546"/>
    </location>
</feature>
<comment type="similarity">
    <text evidence="5">Belongs to the FAM234 family.</text>
</comment>